<dbReference type="eggNOG" id="COG0591">
    <property type="taxonomic scope" value="Bacteria"/>
</dbReference>
<feature type="transmembrane region" description="Helical" evidence="12">
    <location>
        <begin position="74"/>
        <end position="96"/>
    </location>
</feature>
<feature type="transmembrane region" description="Helical" evidence="12">
    <location>
        <begin position="271"/>
        <end position="298"/>
    </location>
</feature>
<feature type="transmembrane region" description="Helical" evidence="12">
    <location>
        <begin position="231"/>
        <end position="250"/>
    </location>
</feature>
<evidence type="ECO:0000313" key="13">
    <source>
        <dbReference type="EMBL" id="EAY26407.1"/>
    </source>
</evidence>
<reference evidence="13 14" key="1">
    <citation type="submission" date="2007-01" db="EMBL/GenBank/DDBJ databases">
        <authorList>
            <person name="Haygood M."/>
            <person name="Podell S."/>
            <person name="Anderson C."/>
            <person name="Hopkinson B."/>
            <person name="Roe K."/>
            <person name="Barbeau K."/>
            <person name="Gaasterland T."/>
            <person name="Ferriera S."/>
            <person name="Johnson J."/>
            <person name="Kravitz S."/>
            <person name="Beeson K."/>
            <person name="Sutton G."/>
            <person name="Rogers Y.-H."/>
            <person name="Friedman R."/>
            <person name="Frazier M."/>
            <person name="Venter J.C."/>
        </authorList>
    </citation>
    <scope>NUCLEOTIDE SEQUENCE [LARGE SCALE GENOMIC DNA]</scope>
    <source>
        <strain evidence="13 14">ATCC 23134</strain>
    </source>
</reference>
<dbReference type="PROSITE" id="PS50283">
    <property type="entry name" value="NA_SOLUT_SYMP_3"/>
    <property type="match status" value="1"/>
</dbReference>
<keyword evidence="10" id="KW-0739">Sodium transport</keyword>
<evidence type="ECO:0000313" key="14">
    <source>
        <dbReference type="Proteomes" id="UP000004095"/>
    </source>
</evidence>
<dbReference type="InterPro" id="IPR038377">
    <property type="entry name" value="Na/Glc_symporter_sf"/>
</dbReference>
<accession>A1ZT17</accession>
<evidence type="ECO:0000256" key="1">
    <source>
        <dbReference type="ARBA" id="ARBA00004651"/>
    </source>
</evidence>
<feature type="transmembrane region" description="Helical" evidence="12">
    <location>
        <begin position="6"/>
        <end position="21"/>
    </location>
</feature>
<dbReference type="AlphaFoldDB" id="A1ZT17"/>
<keyword evidence="6 12" id="KW-1133">Transmembrane helix</keyword>
<comment type="subcellular location">
    <subcellularLocation>
        <location evidence="1">Cell membrane</location>
        <topology evidence="1">Multi-pass membrane protein</topology>
    </subcellularLocation>
</comment>
<evidence type="ECO:0000256" key="7">
    <source>
        <dbReference type="ARBA" id="ARBA00023053"/>
    </source>
</evidence>
<dbReference type="CDD" id="cd11494">
    <property type="entry name" value="SLC5sbd_NIS-like_u2"/>
    <property type="match status" value="1"/>
</dbReference>
<dbReference type="InterPro" id="IPR001734">
    <property type="entry name" value="Na/solute_symporter"/>
</dbReference>
<evidence type="ECO:0000256" key="2">
    <source>
        <dbReference type="ARBA" id="ARBA00006434"/>
    </source>
</evidence>
<evidence type="ECO:0000256" key="8">
    <source>
        <dbReference type="ARBA" id="ARBA00023065"/>
    </source>
</evidence>
<feature type="transmembrane region" description="Helical" evidence="12">
    <location>
        <begin position="42"/>
        <end position="68"/>
    </location>
</feature>
<keyword evidence="14" id="KW-1185">Reference proteome</keyword>
<feature type="transmembrane region" description="Helical" evidence="12">
    <location>
        <begin position="117"/>
        <end position="140"/>
    </location>
</feature>
<evidence type="ECO:0000256" key="5">
    <source>
        <dbReference type="ARBA" id="ARBA00022692"/>
    </source>
</evidence>
<evidence type="ECO:0000256" key="6">
    <source>
        <dbReference type="ARBA" id="ARBA00022989"/>
    </source>
</evidence>
<dbReference type="GO" id="GO:0005886">
    <property type="term" value="C:plasma membrane"/>
    <property type="evidence" value="ECO:0007669"/>
    <property type="project" value="UniProtKB-SubCell"/>
</dbReference>
<feature type="transmembrane region" description="Helical" evidence="12">
    <location>
        <begin position="499"/>
        <end position="519"/>
    </location>
</feature>
<evidence type="ECO:0000256" key="3">
    <source>
        <dbReference type="ARBA" id="ARBA00022448"/>
    </source>
</evidence>
<protein>
    <submittedName>
        <fullName evidence="13">Sodium-coupled permease, putative</fullName>
    </submittedName>
</protein>
<keyword evidence="8" id="KW-0406">Ion transport</keyword>
<keyword evidence="3" id="KW-0813">Transport</keyword>
<evidence type="ECO:0000256" key="11">
    <source>
        <dbReference type="RuleBase" id="RU362091"/>
    </source>
</evidence>
<proteinExistence type="inferred from homology"/>
<feature type="transmembrane region" description="Helical" evidence="12">
    <location>
        <begin position="181"/>
        <end position="197"/>
    </location>
</feature>
<dbReference type="GO" id="GO:0006814">
    <property type="term" value="P:sodium ion transport"/>
    <property type="evidence" value="ECO:0007669"/>
    <property type="project" value="UniProtKB-KW"/>
</dbReference>
<dbReference type="Pfam" id="PF00474">
    <property type="entry name" value="SSF"/>
    <property type="match status" value="2"/>
</dbReference>
<dbReference type="Gene3D" id="1.20.1730.10">
    <property type="entry name" value="Sodium/glucose cotransporter"/>
    <property type="match status" value="1"/>
</dbReference>
<organism evidence="13 14">
    <name type="scientific">Microscilla marina ATCC 23134</name>
    <dbReference type="NCBI Taxonomy" id="313606"/>
    <lineage>
        <taxon>Bacteria</taxon>
        <taxon>Pseudomonadati</taxon>
        <taxon>Bacteroidota</taxon>
        <taxon>Cytophagia</taxon>
        <taxon>Cytophagales</taxon>
        <taxon>Microscillaceae</taxon>
        <taxon>Microscilla</taxon>
    </lineage>
</organism>
<feature type="transmembrane region" description="Helical" evidence="12">
    <location>
        <begin position="542"/>
        <end position="564"/>
    </location>
</feature>
<evidence type="ECO:0000256" key="9">
    <source>
        <dbReference type="ARBA" id="ARBA00023136"/>
    </source>
</evidence>
<feature type="transmembrane region" description="Helical" evidence="12">
    <location>
        <begin position="439"/>
        <end position="463"/>
    </location>
</feature>
<evidence type="ECO:0000256" key="12">
    <source>
        <dbReference type="SAM" id="Phobius"/>
    </source>
</evidence>
<evidence type="ECO:0000256" key="10">
    <source>
        <dbReference type="ARBA" id="ARBA00023201"/>
    </source>
</evidence>
<keyword evidence="4" id="KW-1003">Cell membrane</keyword>
<dbReference type="OrthoDB" id="9803597at2"/>
<keyword evidence="9 12" id="KW-0472">Membrane</keyword>
<evidence type="ECO:0000256" key="4">
    <source>
        <dbReference type="ARBA" id="ARBA00022475"/>
    </source>
</evidence>
<feature type="transmembrane region" description="Helical" evidence="12">
    <location>
        <begin position="152"/>
        <end position="174"/>
    </location>
</feature>
<dbReference type="RefSeq" id="WP_002700906.1">
    <property type="nucleotide sequence ID" value="NZ_AAWS01000034.1"/>
</dbReference>
<dbReference type="EMBL" id="AAWS01000034">
    <property type="protein sequence ID" value="EAY26407.1"/>
    <property type="molecule type" value="Genomic_DNA"/>
</dbReference>
<comment type="caution">
    <text evidence="13">The sequence shown here is derived from an EMBL/GenBank/DDBJ whole genome shotgun (WGS) entry which is preliminary data.</text>
</comment>
<keyword evidence="7" id="KW-0915">Sodium</keyword>
<gene>
    <name evidence="13" type="ORF">M23134_07002</name>
</gene>
<feature type="transmembrane region" description="Helical" evidence="12">
    <location>
        <begin position="382"/>
        <end position="408"/>
    </location>
</feature>
<feature type="transmembrane region" description="Helical" evidence="12">
    <location>
        <begin position="475"/>
        <end position="492"/>
    </location>
</feature>
<name>A1ZT17_MICM2</name>
<keyword evidence="5 12" id="KW-0812">Transmembrane</keyword>
<dbReference type="PANTHER" id="PTHR42985:SF40">
    <property type="entry name" value="LD47995P-RELATED"/>
    <property type="match status" value="1"/>
</dbReference>
<dbReference type="InterPro" id="IPR051163">
    <property type="entry name" value="Sodium:Solute_Symporter_SSF"/>
</dbReference>
<dbReference type="PANTHER" id="PTHR42985">
    <property type="entry name" value="SODIUM-COUPLED MONOCARBOXYLATE TRANSPORTER"/>
    <property type="match status" value="1"/>
</dbReference>
<sequence>MTITDWLILIAFFSFTLWDGLRKNKSTKSVEDLLLANRSMPWWAVGLSVMATQASAISFVGTAGQAYVHDMRFVQVYLSVPLAMIILSITLLPFYNRLRIFTVYEALEHRFGLKVRLLTSFLFLLSRGLSMGLVIAAPAYVLSVILRVPLSYTIIVIGIGATVYTVFGGITGVIRTDIKQMVLMMGGLVFCFVWIWSKLPQEVGFTEALQIAGATAKLKTIDFTFDAAEKYNLWSGLLAGLFLMLSYFGTDQSQAQRYLTAKSLNDARGSLMMTAFAKIPMMFFMLLLGVFLYVFYVFKEAPLLFIPNQAAHTEQASTAKNTYKKVHQLRAQAAYQYLKAPHHQPTKQAFIAQDRALNRLRQAEIKRQEKTTGIRRNDTNYILPYFVLTQMPAGLVGIIVATILAAALSSIDSGLNSLASSTVIDWQKRLHTKEKPTHYYLNASRVATAGWGIFAVLAALAYGETDSIVELVNKVGSYFYGAILGVFVLIWVKPANGSGAFVGLLLGMLTVFLFDNLYLDTDTQQYHFFGTHETQTCKKALAYLWLNPIGTLSVVFWGVIIGIVSKYKNKREG</sequence>
<dbReference type="GO" id="GO:0015293">
    <property type="term" value="F:symporter activity"/>
    <property type="evidence" value="ECO:0007669"/>
    <property type="project" value="TreeGrafter"/>
</dbReference>
<dbReference type="Proteomes" id="UP000004095">
    <property type="component" value="Unassembled WGS sequence"/>
</dbReference>
<comment type="similarity">
    <text evidence="2 11">Belongs to the sodium:solute symporter (SSF) (TC 2.A.21) family.</text>
</comment>